<evidence type="ECO:0000313" key="4">
    <source>
        <dbReference type="Proteomes" id="UP000321595"/>
    </source>
</evidence>
<feature type="domain" description="Gfo/Idh/MocA-like oxidoreductase N-terminal" evidence="1">
    <location>
        <begin position="7"/>
        <end position="118"/>
    </location>
</feature>
<dbReference type="InterPro" id="IPR000683">
    <property type="entry name" value="Gfo/Idh/MocA-like_OxRdtase_N"/>
</dbReference>
<dbReference type="Gene3D" id="3.40.50.720">
    <property type="entry name" value="NAD(P)-binding Rossmann-like Domain"/>
    <property type="match status" value="1"/>
</dbReference>
<keyword evidence="4" id="KW-1185">Reference proteome</keyword>
<dbReference type="InterPro" id="IPR036291">
    <property type="entry name" value="NAD(P)-bd_dom_sf"/>
</dbReference>
<dbReference type="KEGG" id="bbae:FRD01_13735"/>
<evidence type="ECO:0000259" key="1">
    <source>
        <dbReference type="Pfam" id="PF01408"/>
    </source>
</evidence>
<dbReference type="GO" id="GO:0000166">
    <property type="term" value="F:nucleotide binding"/>
    <property type="evidence" value="ECO:0007669"/>
    <property type="project" value="InterPro"/>
</dbReference>
<dbReference type="RefSeq" id="WP_146960548.1">
    <property type="nucleotide sequence ID" value="NZ_CP042467.1"/>
</dbReference>
<sequence length="338" mass="37322">MNTLPTIAIVGCGRVAPRHFDSLPGRFRLVGVCDVDSEARARASQTYDVPGYASLEAMFAEETPDVVALATPSGLHPEQAIFCAQRGVHVITEKPMAIRWQDAQRMVHAFEAHGARLFEVKQNRFSPQWMYLKKVLSEGGLGRVHSIQANLFWARPQAYYDLAAWRGTWEMDGGALMNQAIHHVDVVRWLFGPVESVQAMSATLARRIEVEDTAAVQMRFRSGAIGSMHVSMLAPNTNFEASLTVIAEKGLIRLGGELCDQVLTWDADIERPAEVGAAESPYGNGHPLFYQDVHEALTEGRRGLLEGREGLKALEIIIAAYRSASEGRRISLPLEDTL</sequence>
<dbReference type="OrthoDB" id="9793050at2"/>
<dbReference type="Gene3D" id="3.30.360.10">
    <property type="entry name" value="Dihydrodipicolinate Reductase, domain 2"/>
    <property type="match status" value="1"/>
</dbReference>
<dbReference type="SUPFAM" id="SSF55347">
    <property type="entry name" value="Glyceraldehyde-3-phosphate dehydrogenase-like, C-terminal domain"/>
    <property type="match status" value="1"/>
</dbReference>
<dbReference type="Pfam" id="PF02894">
    <property type="entry name" value="GFO_IDH_MocA_C"/>
    <property type="match status" value="1"/>
</dbReference>
<dbReference type="AlphaFoldDB" id="A0A5B8XSP2"/>
<evidence type="ECO:0000313" key="3">
    <source>
        <dbReference type="EMBL" id="QED28271.1"/>
    </source>
</evidence>
<feature type="domain" description="Gfo/Idh/MocA-like oxidoreductase C-terminal" evidence="2">
    <location>
        <begin position="133"/>
        <end position="332"/>
    </location>
</feature>
<dbReference type="InterPro" id="IPR004104">
    <property type="entry name" value="Gfo/Idh/MocA-like_OxRdtase_C"/>
</dbReference>
<reference evidence="3 4" key="1">
    <citation type="submission" date="2019-08" db="EMBL/GenBank/DDBJ databases">
        <authorList>
            <person name="Liang Q."/>
        </authorList>
    </citation>
    <scope>NUCLEOTIDE SEQUENCE [LARGE SCALE GENOMIC DNA]</scope>
    <source>
        <strain evidence="3 4">V1718</strain>
    </source>
</reference>
<dbReference type="Proteomes" id="UP000321595">
    <property type="component" value="Chromosome"/>
</dbReference>
<accession>A0A5B8XSP2</accession>
<dbReference type="PANTHER" id="PTHR43249">
    <property type="entry name" value="UDP-N-ACETYL-2-AMINO-2-DEOXY-D-GLUCURONATE OXIDASE"/>
    <property type="match status" value="1"/>
</dbReference>
<protein>
    <submittedName>
        <fullName evidence="3">Gfo/Idh/MocA family oxidoreductase</fullName>
    </submittedName>
</protein>
<dbReference type="EMBL" id="CP042467">
    <property type="protein sequence ID" value="QED28271.1"/>
    <property type="molecule type" value="Genomic_DNA"/>
</dbReference>
<evidence type="ECO:0000259" key="2">
    <source>
        <dbReference type="Pfam" id="PF02894"/>
    </source>
</evidence>
<gene>
    <name evidence="3" type="ORF">FRD01_13735</name>
</gene>
<proteinExistence type="predicted"/>
<dbReference type="SUPFAM" id="SSF51735">
    <property type="entry name" value="NAD(P)-binding Rossmann-fold domains"/>
    <property type="match status" value="1"/>
</dbReference>
<dbReference type="PANTHER" id="PTHR43249:SF1">
    <property type="entry name" value="D-GLUCOSIDE 3-DEHYDROGENASE"/>
    <property type="match status" value="1"/>
</dbReference>
<dbReference type="InterPro" id="IPR052515">
    <property type="entry name" value="Gfo/Idh/MocA_Oxidoreductase"/>
</dbReference>
<dbReference type="Pfam" id="PF01408">
    <property type="entry name" value="GFO_IDH_MocA"/>
    <property type="match status" value="1"/>
</dbReference>
<name>A0A5B8XSP2_9DELT</name>
<organism evidence="3 4">
    <name type="scientific">Microvenator marinus</name>
    <dbReference type="NCBI Taxonomy" id="2600177"/>
    <lineage>
        <taxon>Bacteria</taxon>
        <taxon>Deltaproteobacteria</taxon>
        <taxon>Bradymonadales</taxon>
        <taxon>Microvenatoraceae</taxon>
        <taxon>Microvenator</taxon>
    </lineage>
</organism>